<keyword evidence="4" id="KW-1185">Reference proteome</keyword>
<dbReference type="InterPro" id="IPR032640">
    <property type="entry name" value="AMPK1_CBM"/>
</dbReference>
<dbReference type="EMBL" id="CP144692">
    <property type="protein sequence ID" value="WVY97889.1"/>
    <property type="molecule type" value="Genomic_DNA"/>
</dbReference>
<dbReference type="Proteomes" id="UP001374535">
    <property type="component" value="Chromosome 9"/>
</dbReference>
<dbReference type="InterPro" id="IPR013783">
    <property type="entry name" value="Ig-like_fold"/>
</dbReference>
<keyword evidence="1" id="KW-0812">Transmembrane</keyword>
<dbReference type="AlphaFoldDB" id="A0AAQ3MWB6"/>
<evidence type="ECO:0000313" key="3">
    <source>
        <dbReference type="EMBL" id="WVY97889.1"/>
    </source>
</evidence>
<dbReference type="Gene3D" id="2.60.40.10">
    <property type="entry name" value="Immunoglobulins"/>
    <property type="match status" value="1"/>
</dbReference>
<dbReference type="SUPFAM" id="SSF81296">
    <property type="entry name" value="E set domains"/>
    <property type="match status" value="1"/>
</dbReference>
<accession>A0AAQ3MWB6</accession>
<feature type="transmembrane region" description="Helical" evidence="1">
    <location>
        <begin position="129"/>
        <end position="152"/>
    </location>
</feature>
<evidence type="ECO:0000259" key="2">
    <source>
        <dbReference type="Pfam" id="PF16561"/>
    </source>
</evidence>
<keyword evidence="1" id="KW-0472">Membrane</keyword>
<dbReference type="GO" id="GO:0009507">
    <property type="term" value="C:chloroplast"/>
    <property type="evidence" value="ECO:0007669"/>
    <property type="project" value="UniProtKB-ARBA"/>
</dbReference>
<reference evidence="3 4" key="1">
    <citation type="journal article" date="2023" name="Life. Sci Alliance">
        <title>Evolutionary insights into 3D genome organization and epigenetic landscape of Vigna mungo.</title>
        <authorList>
            <person name="Junaid A."/>
            <person name="Singh B."/>
            <person name="Bhatia S."/>
        </authorList>
    </citation>
    <scope>NUCLEOTIDE SEQUENCE [LARGE SCALE GENOMIC DNA]</scope>
    <source>
        <strain evidence="3">Urdbean</strain>
    </source>
</reference>
<feature type="transmembrane region" description="Helical" evidence="1">
    <location>
        <begin position="12"/>
        <end position="35"/>
    </location>
</feature>
<evidence type="ECO:0000313" key="4">
    <source>
        <dbReference type="Proteomes" id="UP001374535"/>
    </source>
</evidence>
<dbReference type="InterPro" id="IPR014756">
    <property type="entry name" value="Ig_E-set"/>
</dbReference>
<proteinExistence type="predicted"/>
<evidence type="ECO:0000256" key="1">
    <source>
        <dbReference type="SAM" id="Phobius"/>
    </source>
</evidence>
<dbReference type="Pfam" id="PF16561">
    <property type="entry name" value="AMPK1_CBM"/>
    <property type="match status" value="1"/>
</dbReference>
<keyword evidence="1" id="KW-1133">Transmembrane helix</keyword>
<sequence>MFVLHDDIACSFVFAFSLTFFTFWPVIITNLLQLFNIIQLSCTVTDIYGKTLIWKVYFFHYYVYKIVSTFVQYKFNVDGEWRHDEHQPFVCGDGGTVNTFYLVRQPVILPPIVNAETLGRSHMEVDNDVVGHVVSFFSNTIFITLTVAYMCLDSILKNIEYYG</sequence>
<feature type="domain" description="AMP-activated protein kinase glycogen-binding" evidence="2">
    <location>
        <begin position="64"/>
        <end position="106"/>
    </location>
</feature>
<organism evidence="3 4">
    <name type="scientific">Vigna mungo</name>
    <name type="common">Black gram</name>
    <name type="synonym">Phaseolus mungo</name>
    <dbReference type="NCBI Taxonomy" id="3915"/>
    <lineage>
        <taxon>Eukaryota</taxon>
        <taxon>Viridiplantae</taxon>
        <taxon>Streptophyta</taxon>
        <taxon>Embryophyta</taxon>
        <taxon>Tracheophyta</taxon>
        <taxon>Spermatophyta</taxon>
        <taxon>Magnoliopsida</taxon>
        <taxon>eudicotyledons</taxon>
        <taxon>Gunneridae</taxon>
        <taxon>Pentapetalae</taxon>
        <taxon>rosids</taxon>
        <taxon>fabids</taxon>
        <taxon>Fabales</taxon>
        <taxon>Fabaceae</taxon>
        <taxon>Papilionoideae</taxon>
        <taxon>50 kb inversion clade</taxon>
        <taxon>NPAAA clade</taxon>
        <taxon>indigoferoid/millettioid clade</taxon>
        <taxon>Phaseoleae</taxon>
        <taxon>Vigna</taxon>
    </lineage>
</organism>
<protein>
    <recommendedName>
        <fullName evidence="2">AMP-activated protein kinase glycogen-binding domain-containing protein</fullName>
    </recommendedName>
</protein>
<gene>
    <name evidence="3" type="ORF">V8G54_030040</name>
</gene>
<name>A0AAQ3MWB6_VIGMU</name>